<dbReference type="GO" id="GO:0004497">
    <property type="term" value="F:monooxygenase activity"/>
    <property type="evidence" value="ECO:0007669"/>
    <property type="project" value="UniProtKB-KW"/>
</dbReference>
<keyword evidence="4" id="KW-0285">Flavoprotein</keyword>
<dbReference type="RefSeq" id="WP_005042798.1">
    <property type="nucleotide sequence ID" value="NZ_AOME01000051.1"/>
</dbReference>
<dbReference type="InterPro" id="IPR025700">
    <property type="entry name" value="Lys/Orn_oxygenase"/>
</dbReference>
<dbReference type="InterPro" id="IPR036188">
    <property type="entry name" value="FAD/NAD-bd_sf"/>
</dbReference>
<comment type="similarity">
    <text evidence="3">Belongs to the lysine N(6)-hydroxylase/L-ornithine N(5)-oxygenase family.</text>
</comment>
<name>M0N6H3_9EURY</name>
<gene>
    <name evidence="8" type="ORF">C450_09147</name>
</gene>
<organism evidence="8 9">
    <name type="scientific">Halococcus salifodinae DSM 8989</name>
    <dbReference type="NCBI Taxonomy" id="1227456"/>
    <lineage>
        <taxon>Archaea</taxon>
        <taxon>Methanobacteriati</taxon>
        <taxon>Methanobacteriota</taxon>
        <taxon>Stenosarchaea group</taxon>
        <taxon>Halobacteria</taxon>
        <taxon>Halobacteriales</taxon>
        <taxon>Halococcaceae</taxon>
        <taxon>Halococcus</taxon>
    </lineage>
</organism>
<evidence type="ECO:0000313" key="9">
    <source>
        <dbReference type="Proteomes" id="UP000011625"/>
    </source>
</evidence>
<evidence type="ECO:0000256" key="1">
    <source>
        <dbReference type="ARBA" id="ARBA00001974"/>
    </source>
</evidence>
<dbReference type="PATRIC" id="fig|1227456.3.peg.1850"/>
<evidence type="ECO:0000256" key="6">
    <source>
        <dbReference type="ARBA" id="ARBA00022857"/>
    </source>
</evidence>
<dbReference type="STRING" id="1227456.C450_09147"/>
<keyword evidence="5" id="KW-0274">FAD</keyword>
<evidence type="ECO:0000256" key="4">
    <source>
        <dbReference type="ARBA" id="ARBA00022630"/>
    </source>
</evidence>
<sequence length="456" mass="52101">MTDSDLVHDVVGVGLGPFNLGLAALLDGVEESVDAALLEREPEFNWHEGMLLEGTTLEVPFLADLVSLADPTNPHSYLNYLRETGRIYEFYFYETFQTLRREYNDYLQWVCENVDSCRFSREVTELRWDEERDHYVVTARHPETGDRFEYRGENVALGIGSRPQIPESLQGHPDEDVFHTARYRDNRERVLNAESVTVVGSGQSAAEVFQDLLERQPEGRYRLDWLTRSDGFFPMEYSKLGLQHFTPEYEQYVYDLPQGVKDDLIPNQELLYKGVDPETSAEIYDLLYRRSIGDCDPDVGLFAMTEVRDIADTGEAYALDCHQWQAEESFVHESEVVVLGTGYERPIPGFLEPLKEAINWDDKGRFEVTPNHHLDIDVTGDVFLQNAELHTHGVGVPDLGLGCYRNTKFVNRLVGREAYPEDNDTVYQDFAVEQFVERAPSASRQPGSEATPTNDN</sequence>
<keyword evidence="7" id="KW-0560">Oxidoreductase</keyword>
<dbReference type="AlphaFoldDB" id="M0N6H3"/>
<dbReference type="Proteomes" id="UP000011625">
    <property type="component" value="Unassembled WGS sequence"/>
</dbReference>
<keyword evidence="8" id="KW-0503">Monooxygenase</keyword>
<reference evidence="8 9" key="1">
    <citation type="journal article" date="2014" name="PLoS Genet.">
        <title>Phylogenetically driven sequencing of extremely halophilic archaea reveals strategies for static and dynamic osmo-response.</title>
        <authorList>
            <person name="Becker E.A."/>
            <person name="Seitzer P.M."/>
            <person name="Tritt A."/>
            <person name="Larsen D."/>
            <person name="Krusor M."/>
            <person name="Yao A.I."/>
            <person name="Wu D."/>
            <person name="Madern D."/>
            <person name="Eisen J.A."/>
            <person name="Darling A.E."/>
            <person name="Facciotti M.T."/>
        </authorList>
    </citation>
    <scope>NUCLEOTIDE SEQUENCE [LARGE SCALE GENOMIC DNA]</scope>
    <source>
        <strain evidence="8 9">DSM 8989</strain>
    </source>
</reference>
<dbReference type="SUPFAM" id="SSF51905">
    <property type="entry name" value="FAD/NAD(P)-binding domain"/>
    <property type="match status" value="1"/>
</dbReference>
<keyword evidence="9" id="KW-1185">Reference proteome</keyword>
<comment type="cofactor">
    <cofactor evidence="1">
        <name>FAD</name>
        <dbReference type="ChEBI" id="CHEBI:57692"/>
    </cofactor>
</comment>
<evidence type="ECO:0000313" key="8">
    <source>
        <dbReference type="EMBL" id="EMA53466.1"/>
    </source>
</evidence>
<evidence type="ECO:0000256" key="3">
    <source>
        <dbReference type="ARBA" id="ARBA00007588"/>
    </source>
</evidence>
<evidence type="ECO:0000256" key="7">
    <source>
        <dbReference type="ARBA" id="ARBA00023002"/>
    </source>
</evidence>
<proteinExistence type="inferred from homology"/>
<comment type="pathway">
    <text evidence="2">Siderophore biosynthesis.</text>
</comment>
<keyword evidence="6" id="KW-0521">NADP</keyword>
<evidence type="ECO:0000256" key="5">
    <source>
        <dbReference type="ARBA" id="ARBA00022827"/>
    </source>
</evidence>
<dbReference type="PANTHER" id="PTHR42802">
    <property type="entry name" value="MONOOXYGENASE"/>
    <property type="match status" value="1"/>
</dbReference>
<evidence type="ECO:0000256" key="2">
    <source>
        <dbReference type="ARBA" id="ARBA00004924"/>
    </source>
</evidence>
<dbReference type="OrthoDB" id="224622at2157"/>
<dbReference type="EMBL" id="AOME01000051">
    <property type="protein sequence ID" value="EMA53466.1"/>
    <property type="molecule type" value="Genomic_DNA"/>
</dbReference>
<protein>
    <submittedName>
        <fullName evidence="8">Monooxygenase</fullName>
    </submittedName>
</protein>
<dbReference type="PANTHER" id="PTHR42802:SF1">
    <property type="entry name" value="L-ORNITHINE N(5)-MONOOXYGENASE"/>
    <property type="match status" value="1"/>
</dbReference>
<dbReference type="Pfam" id="PF13434">
    <property type="entry name" value="Lys_Orn_oxgnase"/>
    <property type="match status" value="1"/>
</dbReference>
<dbReference type="Gene3D" id="3.50.50.60">
    <property type="entry name" value="FAD/NAD(P)-binding domain"/>
    <property type="match status" value="1"/>
</dbReference>
<accession>M0N6H3</accession>
<comment type="caution">
    <text evidence="8">The sequence shown here is derived from an EMBL/GenBank/DDBJ whole genome shotgun (WGS) entry which is preliminary data.</text>
</comment>